<dbReference type="OrthoDB" id="5189646at2"/>
<dbReference type="AlphaFoldDB" id="A0A413RH66"/>
<dbReference type="InterPro" id="IPR009619">
    <property type="entry name" value="CrgA"/>
</dbReference>
<keyword evidence="4 7" id="KW-1133">Transmembrane helix</keyword>
<dbReference type="HAMAP" id="MF_00631">
    <property type="entry name" value="CrgA"/>
    <property type="match status" value="1"/>
</dbReference>
<comment type="subcellular location">
    <subcellularLocation>
        <location evidence="7">Cell membrane</location>
        <topology evidence="7">Multi-pass membrane protein</topology>
    </subcellularLocation>
</comment>
<comment type="similarity">
    <text evidence="7">Belongs to the CrgA family.</text>
</comment>
<dbReference type="GO" id="GO:0005886">
    <property type="term" value="C:plasma membrane"/>
    <property type="evidence" value="ECO:0007669"/>
    <property type="project" value="UniProtKB-SubCell"/>
</dbReference>
<evidence type="ECO:0000256" key="7">
    <source>
        <dbReference type="HAMAP-Rule" id="MF_00631"/>
    </source>
</evidence>
<feature type="transmembrane region" description="Helical" evidence="7">
    <location>
        <begin position="61"/>
        <end position="79"/>
    </location>
</feature>
<name>A0A413RH66_9CELL</name>
<keyword evidence="6 7" id="KW-0131">Cell cycle</keyword>
<keyword evidence="2 7" id="KW-0132">Cell division</keyword>
<comment type="function">
    <text evidence="7">Involved in cell division.</text>
</comment>
<evidence type="ECO:0000313" key="8">
    <source>
        <dbReference type="EMBL" id="RHA37153.1"/>
    </source>
</evidence>
<keyword evidence="5 7" id="KW-0472">Membrane</keyword>
<dbReference type="Pfam" id="PF06781">
    <property type="entry name" value="CrgA"/>
    <property type="match status" value="1"/>
</dbReference>
<evidence type="ECO:0000256" key="5">
    <source>
        <dbReference type="ARBA" id="ARBA00023136"/>
    </source>
</evidence>
<feature type="transmembrane region" description="Helical" evidence="7">
    <location>
        <begin position="28"/>
        <end position="49"/>
    </location>
</feature>
<evidence type="ECO:0000256" key="1">
    <source>
        <dbReference type="ARBA" id="ARBA00022475"/>
    </source>
</evidence>
<sequence>MPESRSRKKAAYIPPPTKSAGPKVNPPWFVPVMLGLMLLGLAWIVVTYLSQSQYPIPSIGSWNLAIGGVLIVAGFGMTTRWR</sequence>
<keyword evidence="3 7" id="KW-0812">Transmembrane</keyword>
<comment type="caution">
    <text evidence="8">The sequence shown here is derived from an EMBL/GenBank/DDBJ whole genome shotgun (WGS) entry which is preliminary data.</text>
</comment>
<keyword evidence="9" id="KW-1185">Reference proteome</keyword>
<dbReference type="RefSeq" id="WP_118768765.1">
    <property type="nucleotide sequence ID" value="NZ_QWKP01000223.1"/>
</dbReference>
<evidence type="ECO:0000256" key="4">
    <source>
        <dbReference type="ARBA" id="ARBA00022989"/>
    </source>
</evidence>
<organism evidence="8 9">
    <name type="scientific">Cellulomonas rhizosphaerae</name>
    <dbReference type="NCBI Taxonomy" id="2293719"/>
    <lineage>
        <taxon>Bacteria</taxon>
        <taxon>Bacillati</taxon>
        <taxon>Actinomycetota</taxon>
        <taxon>Actinomycetes</taxon>
        <taxon>Micrococcales</taxon>
        <taxon>Cellulomonadaceae</taxon>
        <taxon>Cellulomonas</taxon>
    </lineage>
</organism>
<dbReference type="Proteomes" id="UP000283374">
    <property type="component" value="Unassembled WGS sequence"/>
</dbReference>
<evidence type="ECO:0000256" key="2">
    <source>
        <dbReference type="ARBA" id="ARBA00022618"/>
    </source>
</evidence>
<keyword evidence="1 7" id="KW-1003">Cell membrane</keyword>
<gene>
    <name evidence="7" type="primary">crgA</name>
    <name evidence="8" type="ORF">D1825_17900</name>
</gene>
<evidence type="ECO:0000256" key="3">
    <source>
        <dbReference type="ARBA" id="ARBA00022692"/>
    </source>
</evidence>
<proteinExistence type="inferred from homology"/>
<reference evidence="8 9" key="1">
    <citation type="submission" date="2018-08" db="EMBL/GenBank/DDBJ databases">
        <title>Cellulomonas rhizosphaerae sp. nov., a novel actinomycete isolated from soil.</title>
        <authorList>
            <person name="Tian Y."/>
        </authorList>
    </citation>
    <scope>NUCLEOTIDE SEQUENCE [LARGE SCALE GENOMIC DNA]</scope>
    <source>
        <strain evidence="8 9">NEAU-TCZ24</strain>
    </source>
</reference>
<protein>
    <recommendedName>
        <fullName evidence="7">Cell division protein CrgA</fullName>
    </recommendedName>
</protein>
<accession>A0A413RH66</accession>
<evidence type="ECO:0000256" key="6">
    <source>
        <dbReference type="ARBA" id="ARBA00023306"/>
    </source>
</evidence>
<dbReference type="GO" id="GO:0051301">
    <property type="term" value="P:cell division"/>
    <property type="evidence" value="ECO:0007669"/>
    <property type="project" value="UniProtKB-UniRule"/>
</dbReference>
<dbReference type="EMBL" id="QWKP01000223">
    <property type="protein sequence ID" value="RHA37153.1"/>
    <property type="molecule type" value="Genomic_DNA"/>
</dbReference>
<evidence type="ECO:0000313" key="9">
    <source>
        <dbReference type="Proteomes" id="UP000283374"/>
    </source>
</evidence>